<dbReference type="InterPro" id="IPR008203">
    <property type="entry name" value="AF2212-like"/>
</dbReference>
<accession>A0A0W8FCG9</accession>
<name>A0A0W8FCG9_9ZZZZ</name>
<protein>
    <submittedName>
        <fullName evidence="1">Uncharacterized protein</fullName>
    </submittedName>
</protein>
<reference evidence="1" key="1">
    <citation type="journal article" date="2015" name="Proc. Natl. Acad. Sci. U.S.A.">
        <title>Networks of energetic and metabolic interactions define dynamics in microbial communities.</title>
        <authorList>
            <person name="Embree M."/>
            <person name="Liu J.K."/>
            <person name="Al-Bassam M.M."/>
            <person name="Zengler K."/>
        </authorList>
    </citation>
    <scope>NUCLEOTIDE SEQUENCE</scope>
</reference>
<organism evidence="1">
    <name type="scientific">hydrocarbon metagenome</name>
    <dbReference type="NCBI Taxonomy" id="938273"/>
    <lineage>
        <taxon>unclassified sequences</taxon>
        <taxon>metagenomes</taxon>
        <taxon>ecological metagenomes</taxon>
    </lineage>
</organism>
<dbReference type="Pfam" id="PF01954">
    <property type="entry name" value="AF2212-like"/>
    <property type="match status" value="1"/>
</dbReference>
<gene>
    <name evidence="1" type="ORF">ASZ90_011722</name>
</gene>
<dbReference type="AlphaFoldDB" id="A0A0W8FCG9"/>
<dbReference type="InterPro" id="IPR024069">
    <property type="entry name" value="AF2212-like_dom_sf"/>
</dbReference>
<comment type="caution">
    <text evidence="1">The sequence shown here is derived from an EMBL/GenBank/DDBJ whole genome shotgun (WGS) entry which is preliminary data.</text>
</comment>
<dbReference type="EMBL" id="LNQE01001374">
    <property type="protein sequence ID" value="KUG18592.1"/>
    <property type="molecule type" value="Genomic_DNA"/>
</dbReference>
<evidence type="ECO:0000313" key="1">
    <source>
        <dbReference type="EMBL" id="KUG18592.1"/>
    </source>
</evidence>
<dbReference type="SUPFAM" id="SSF141694">
    <property type="entry name" value="AF2212/PG0164-like"/>
    <property type="match status" value="1"/>
</dbReference>
<sequence>MGIKIRARYEGNALKPFKEIGLKEGDEVEIVVKKSAVDEFHGMMKIPKKLADEIIEMEMWD</sequence>
<proteinExistence type="predicted"/>
<dbReference type="Gene3D" id="4.10.1150.10">
    <property type="entry name" value="AF2212/PG0164-like"/>
    <property type="match status" value="1"/>
</dbReference>